<dbReference type="STRING" id="1218493.JF76_12850"/>
<sequence>MKFIHFADAHLDSPFLGLSFLPSESFKQIQNAPMQSLTKIVDLALKEKVDLVLIAGDTFDSFKPTPSAQIFFAHEIERLVNAQIQVIMIFGNHDHMAKEDLLVAESPYFKLLGNGEKVETVSYKTKNGFEYDVTGFSYLANHINEDMAAQFPAKSNRYTFGIMHAQERAGTSAQNVYAPFSLSELQNLNYNYFALGHIHLRQVLSETPLIVYPGNIQGRHINETGPKGCYLGTIDEQTKQTKIHFVQTSSITWSKKEIELTKPMTKTELENMVINCLSAISTTYFCLQIKGADFLNEKEKELVQDSDFWQMISRKLTHDSQLVDVRFINGDNLEIAFNDQKYFKQAEKEVFSSDQFAQISKSWALKSDYTDTLAQDPEFAQEVKQLAEVKLNSKLKGVNGEIN</sequence>
<keyword evidence="1" id="KW-0378">Hydrolase</keyword>
<feature type="domain" description="Calcineurin-like phosphoesterase" evidence="2">
    <location>
        <begin position="1"/>
        <end position="199"/>
    </location>
</feature>
<evidence type="ECO:0000313" key="4">
    <source>
        <dbReference type="Proteomes" id="UP000033533"/>
    </source>
</evidence>
<gene>
    <name evidence="3" type="ORF">JF76_12850</name>
</gene>
<protein>
    <submittedName>
        <fullName evidence="3">Phosphoesterase</fullName>
    </submittedName>
</protein>
<comment type="caution">
    <text evidence="3">The sequence shown here is derived from an EMBL/GenBank/DDBJ whole genome shotgun (WGS) entry which is preliminary data.</text>
</comment>
<proteinExistence type="predicted"/>
<dbReference type="PANTHER" id="PTHR30337">
    <property type="entry name" value="COMPONENT OF ATP-DEPENDENT DSDNA EXONUCLEASE"/>
    <property type="match status" value="1"/>
</dbReference>
<dbReference type="PANTHER" id="PTHR30337:SF7">
    <property type="entry name" value="PHOSPHOESTERASE"/>
    <property type="match status" value="1"/>
</dbReference>
<dbReference type="InterPro" id="IPR014576">
    <property type="entry name" value="Pesterase_YhaO"/>
</dbReference>
<accession>A0A0F4LAA7</accession>
<dbReference type="PIRSF" id="PIRSF033091">
    <property type="entry name" value="Pesterase_YhaO"/>
    <property type="match status" value="1"/>
</dbReference>
<organism evidence="3 4">
    <name type="scientific">Lactobacillus kullabergensis</name>
    <dbReference type="NCBI Taxonomy" id="1218493"/>
    <lineage>
        <taxon>Bacteria</taxon>
        <taxon>Bacillati</taxon>
        <taxon>Bacillota</taxon>
        <taxon>Bacilli</taxon>
        <taxon>Lactobacillales</taxon>
        <taxon>Lactobacillaceae</taxon>
        <taxon>Lactobacillus</taxon>
    </lineage>
</organism>
<dbReference type="SUPFAM" id="SSF56300">
    <property type="entry name" value="Metallo-dependent phosphatases"/>
    <property type="match status" value="1"/>
</dbReference>
<dbReference type="InterPro" id="IPR050535">
    <property type="entry name" value="DNA_Repair-Maintenance_Comp"/>
</dbReference>
<dbReference type="PATRIC" id="fig|1218493.3.peg.1345"/>
<dbReference type="GO" id="GO:0016787">
    <property type="term" value="F:hydrolase activity"/>
    <property type="evidence" value="ECO:0007669"/>
    <property type="project" value="UniProtKB-KW"/>
</dbReference>
<evidence type="ECO:0000313" key="3">
    <source>
        <dbReference type="EMBL" id="KJY55199.1"/>
    </source>
</evidence>
<evidence type="ECO:0000256" key="1">
    <source>
        <dbReference type="ARBA" id="ARBA00022801"/>
    </source>
</evidence>
<evidence type="ECO:0000259" key="2">
    <source>
        <dbReference type="Pfam" id="PF00149"/>
    </source>
</evidence>
<dbReference type="Proteomes" id="UP000033533">
    <property type="component" value="Unassembled WGS sequence"/>
</dbReference>
<dbReference type="InterPro" id="IPR041796">
    <property type="entry name" value="Mre11_N"/>
</dbReference>
<dbReference type="Gene3D" id="3.60.21.10">
    <property type="match status" value="1"/>
</dbReference>
<dbReference type="Pfam" id="PF00149">
    <property type="entry name" value="Metallophos"/>
    <property type="match status" value="1"/>
</dbReference>
<reference evidence="3 4" key="1">
    <citation type="submission" date="2014-12" db="EMBL/GenBank/DDBJ databases">
        <title>Comparative genomics of the lactic acid bacteria isolated from the honey bee gut.</title>
        <authorList>
            <person name="Ellegaard K.M."/>
            <person name="Tamarit D."/>
            <person name="Javelind E."/>
            <person name="Olofsson T."/>
            <person name="Andersson S.G."/>
            <person name="Vasquez A."/>
        </authorList>
    </citation>
    <scope>NUCLEOTIDE SEQUENCE [LARGE SCALE GENOMIC DNA]</scope>
    <source>
        <strain evidence="3 4">Biut2</strain>
    </source>
</reference>
<dbReference type="OrthoDB" id="9773856at2"/>
<dbReference type="InterPro" id="IPR029052">
    <property type="entry name" value="Metallo-depent_PP-like"/>
</dbReference>
<dbReference type="AlphaFoldDB" id="A0A0F4LAA7"/>
<dbReference type="EMBL" id="JXBY01000020">
    <property type="protein sequence ID" value="KJY55199.1"/>
    <property type="molecule type" value="Genomic_DNA"/>
</dbReference>
<dbReference type="RefSeq" id="WP_045928337.1">
    <property type="nucleotide sequence ID" value="NZ_JBHSZS010000010.1"/>
</dbReference>
<name>A0A0F4LAA7_9LACO</name>
<dbReference type="InterPro" id="IPR004843">
    <property type="entry name" value="Calcineurin-like_PHP"/>
</dbReference>
<dbReference type="HOGENOM" id="CLU_026621_4_1_9"/>
<dbReference type="CDD" id="cd00840">
    <property type="entry name" value="MPP_Mre11_N"/>
    <property type="match status" value="1"/>
</dbReference>